<organism evidence="2 3">
    <name type="scientific">Paenibacillus harenae</name>
    <dbReference type="NCBI Taxonomy" id="306543"/>
    <lineage>
        <taxon>Bacteria</taxon>
        <taxon>Bacillati</taxon>
        <taxon>Bacillota</taxon>
        <taxon>Bacilli</taxon>
        <taxon>Bacillales</taxon>
        <taxon>Paenibacillaceae</taxon>
        <taxon>Paenibacillus</taxon>
    </lineage>
</organism>
<name>A0ABT9TZ14_PAEHA</name>
<proteinExistence type="predicted"/>
<gene>
    <name evidence="2" type="ORF">J2T15_001983</name>
</gene>
<evidence type="ECO:0000256" key="1">
    <source>
        <dbReference type="SAM" id="Phobius"/>
    </source>
</evidence>
<keyword evidence="1" id="KW-1133">Transmembrane helix</keyword>
<evidence type="ECO:0000313" key="2">
    <source>
        <dbReference type="EMBL" id="MDQ0112548.1"/>
    </source>
</evidence>
<dbReference type="EMBL" id="JAUSSU010000003">
    <property type="protein sequence ID" value="MDQ0112548.1"/>
    <property type="molecule type" value="Genomic_DNA"/>
</dbReference>
<protein>
    <submittedName>
        <fullName evidence="2">Uncharacterized protein</fullName>
    </submittedName>
</protein>
<evidence type="ECO:0000313" key="3">
    <source>
        <dbReference type="Proteomes" id="UP001229346"/>
    </source>
</evidence>
<keyword evidence="3" id="KW-1185">Reference proteome</keyword>
<keyword evidence="1" id="KW-0812">Transmembrane</keyword>
<reference evidence="2 3" key="1">
    <citation type="submission" date="2023-07" db="EMBL/GenBank/DDBJ databases">
        <title>Sorghum-associated microbial communities from plants grown in Nebraska, USA.</title>
        <authorList>
            <person name="Schachtman D."/>
        </authorList>
    </citation>
    <scope>NUCLEOTIDE SEQUENCE [LARGE SCALE GENOMIC DNA]</scope>
    <source>
        <strain evidence="2 3">CC482</strain>
    </source>
</reference>
<accession>A0ABT9TZ14</accession>
<dbReference type="RefSeq" id="WP_307203416.1">
    <property type="nucleotide sequence ID" value="NZ_JAUSSU010000003.1"/>
</dbReference>
<comment type="caution">
    <text evidence="2">The sequence shown here is derived from an EMBL/GenBank/DDBJ whole genome shotgun (WGS) entry which is preliminary data.</text>
</comment>
<sequence>MSKMQIVLLILFFAGVGIGFLLDFSGVELQMLSLLLNIFIIAVVLYYGYYFYIMLISKNVSLVDKYISKRSKHPYYALLTAMVKKQYSEAERYMNKLGSIYNQTKIALASSIQLETRQLREAEKNIKKIKNKNIHNHNFALLALMNGDTNLFEKYKSQVKHKGLQYALEAEAAYARGEMDQAEKFGELAISTSAGVQKWVFVKSLEYQKQN</sequence>
<dbReference type="Proteomes" id="UP001229346">
    <property type="component" value="Unassembled WGS sequence"/>
</dbReference>
<keyword evidence="1" id="KW-0472">Membrane</keyword>
<feature type="transmembrane region" description="Helical" evidence="1">
    <location>
        <begin position="31"/>
        <end position="52"/>
    </location>
</feature>